<evidence type="ECO:0000313" key="3">
    <source>
        <dbReference type="EMBL" id="PAB31417.1"/>
    </source>
</evidence>
<dbReference type="InterPro" id="IPR050135">
    <property type="entry name" value="dGTPase-like"/>
</dbReference>
<organism evidence="3 4">
    <name type="scientific">Pseudomonas savastanoi pv. nerii</name>
    <dbReference type="NCBI Taxonomy" id="360921"/>
    <lineage>
        <taxon>Bacteria</taxon>
        <taxon>Pseudomonadati</taxon>
        <taxon>Pseudomonadota</taxon>
        <taxon>Gammaproteobacteria</taxon>
        <taxon>Pseudomonadales</taxon>
        <taxon>Pseudomonadaceae</taxon>
        <taxon>Pseudomonas</taxon>
    </lineage>
</organism>
<dbReference type="NCBIfam" id="TIGR01353">
    <property type="entry name" value="dGTP_triPase"/>
    <property type="match status" value="1"/>
</dbReference>
<sequence>MATIYTKILSNTRFRPSEVSDRHILLEAESDRGRLLFCPAFRRLQQKAQVFSMESNASVRSRLTHSLEVAQVGRYIADQISLQLTAKELAEKEECAALTAFVETACLMHDIGNPPFGHFGEFAISEWFRVNGGEALESAFEASGVGGAEGYKNQALADFIEFDGNPQGIRIVTKLQRNNDEFGLNLTKTTLAAYLKYVRTSGVKPEDVDSPFVKKCGYFSTEADIVESVWREFGYSGPQRYPLAYIMEAADDIAYCISDLEDSIEKGLLNQSSALADIEGQWRGAGYDQLNSSNIITEALSNAAKGERPNGKPYTFTDFRTNLNRALVNHAAEQYITHHDDVFSGTMSSLISPDSAYGRILELLKDYCRNRVYCHESVQKIELAGYKAISGLLEQFSCLLSIGAGRFSLALDGQSKDEKGNKIVIESKLLSLFPKKYIQAYRDDLVKLSIDESYHVREWILRAHLVTDFISGMTDDFSIDTYQILSGIKL</sequence>
<evidence type="ECO:0000259" key="2">
    <source>
        <dbReference type="PROSITE" id="PS51831"/>
    </source>
</evidence>
<dbReference type="SMART" id="SM00471">
    <property type="entry name" value="HDc"/>
    <property type="match status" value="1"/>
</dbReference>
<dbReference type="InterPro" id="IPR006674">
    <property type="entry name" value="HD_domain"/>
</dbReference>
<dbReference type="InterPro" id="IPR023293">
    <property type="entry name" value="dGTP_triP_hydro_central_sf"/>
</dbReference>
<dbReference type="SUPFAM" id="SSF109604">
    <property type="entry name" value="HD-domain/PDEase-like"/>
    <property type="match status" value="1"/>
</dbReference>
<dbReference type="PROSITE" id="PS51831">
    <property type="entry name" value="HD"/>
    <property type="match status" value="1"/>
</dbReference>
<gene>
    <name evidence="3" type="ORF">CC205_16315</name>
</gene>
<evidence type="ECO:0000313" key="4">
    <source>
        <dbReference type="Proteomes" id="UP000216306"/>
    </source>
</evidence>
<dbReference type="EMBL" id="NIAY01000072">
    <property type="protein sequence ID" value="PAB31417.1"/>
    <property type="molecule type" value="Genomic_DNA"/>
</dbReference>
<comment type="caution">
    <text evidence="3">The sequence shown here is derived from an EMBL/GenBank/DDBJ whole genome shotgun (WGS) entry which is preliminary data.</text>
</comment>
<dbReference type="InterPro" id="IPR006261">
    <property type="entry name" value="dGTPase"/>
</dbReference>
<dbReference type="Pfam" id="PF01966">
    <property type="entry name" value="HD"/>
    <property type="match status" value="1"/>
</dbReference>
<keyword evidence="1" id="KW-0378">Hydrolase</keyword>
<dbReference type="Proteomes" id="UP000216306">
    <property type="component" value="Unassembled WGS sequence"/>
</dbReference>
<dbReference type="AlphaFoldDB" id="A0AB73S156"/>
<reference evidence="3 4" key="1">
    <citation type="submission" date="2017-05" db="EMBL/GenBank/DDBJ databases">
        <title>Comparative genomic of Pseudomonas savastanoi pathovars.</title>
        <authorList>
            <person name="Pintado A."/>
            <person name="Moreno-Perez A."/>
            <person name="Caballo-Ponce E."/>
            <person name="Murillo J."/>
            <person name="Bardaji L."/>
            <person name="Cerboneschi M."/>
            <person name="Rodriguez-Palenzuela P."/>
            <person name="Ramos C."/>
            <person name="Tegli S."/>
        </authorList>
    </citation>
    <scope>NUCLEOTIDE SEQUENCE [LARGE SCALE GENOMIC DNA]</scope>
    <source>
        <strain evidence="3 4">ESC 23</strain>
    </source>
</reference>
<dbReference type="Gene3D" id="1.10.3410.10">
    <property type="entry name" value="putative deoxyguanosinetriphosphate triphosphohydrolase like domain"/>
    <property type="match status" value="1"/>
</dbReference>
<feature type="domain" description="HD" evidence="2">
    <location>
        <begin position="62"/>
        <end position="256"/>
    </location>
</feature>
<dbReference type="InterPro" id="IPR003607">
    <property type="entry name" value="HD/PDEase_dom"/>
</dbReference>
<dbReference type="GO" id="GO:0008832">
    <property type="term" value="F:dGTPase activity"/>
    <property type="evidence" value="ECO:0007669"/>
    <property type="project" value="TreeGrafter"/>
</dbReference>
<dbReference type="RefSeq" id="WP_095179011.1">
    <property type="nucleotide sequence ID" value="NZ_NIAY01000072.1"/>
</dbReference>
<dbReference type="CDD" id="cd00077">
    <property type="entry name" value="HDc"/>
    <property type="match status" value="1"/>
</dbReference>
<name>A0AB73S156_PSESS</name>
<dbReference type="Gene3D" id="1.10.3210.10">
    <property type="entry name" value="Hypothetical protein af1432"/>
    <property type="match status" value="2"/>
</dbReference>
<evidence type="ECO:0000256" key="1">
    <source>
        <dbReference type="ARBA" id="ARBA00022801"/>
    </source>
</evidence>
<proteinExistence type="predicted"/>
<dbReference type="NCBIfam" id="NF003429">
    <property type="entry name" value="PRK04926.1"/>
    <property type="match status" value="1"/>
</dbReference>
<dbReference type="PANTHER" id="PTHR11373:SF32">
    <property type="entry name" value="DEOXYGUANOSINETRIPHOSPHATE TRIPHOSPHOHYDROLASE"/>
    <property type="match status" value="1"/>
</dbReference>
<dbReference type="PANTHER" id="PTHR11373">
    <property type="entry name" value="DEOXYNUCLEOSIDE TRIPHOSPHATE TRIPHOSPHOHYDROLASE"/>
    <property type="match status" value="1"/>
</dbReference>
<accession>A0AB73S156</accession>
<protein>
    <submittedName>
        <fullName evidence="3">DGTPase</fullName>
    </submittedName>
</protein>
<dbReference type="GO" id="GO:0006203">
    <property type="term" value="P:dGTP catabolic process"/>
    <property type="evidence" value="ECO:0007669"/>
    <property type="project" value="TreeGrafter"/>
</dbReference>